<evidence type="ECO:0000259" key="1">
    <source>
        <dbReference type="Pfam" id="PF01966"/>
    </source>
</evidence>
<evidence type="ECO:0000313" key="3">
    <source>
        <dbReference type="Proteomes" id="UP001501510"/>
    </source>
</evidence>
<organism evidence="2 3">
    <name type="scientific">Clostridium oceanicum</name>
    <dbReference type="NCBI Taxonomy" id="1543"/>
    <lineage>
        <taxon>Bacteria</taxon>
        <taxon>Bacillati</taxon>
        <taxon>Bacillota</taxon>
        <taxon>Clostridia</taxon>
        <taxon>Eubacteriales</taxon>
        <taxon>Clostridiaceae</taxon>
        <taxon>Clostridium</taxon>
    </lineage>
</organism>
<dbReference type="Pfam" id="PF01966">
    <property type="entry name" value="HD"/>
    <property type="match status" value="1"/>
</dbReference>
<keyword evidence="3" id="KW-1185">Reference proteome</keyword>
<name>A0ABP3UHJ5_9CLOT</name>
<dbReference type="RefSeq" id="WP_343758815.1">
    <property type="nucleotide sequence ID" value="NZ_BAAACG010000004.1"/>
</dbReference>
<dbReference type="Gene3D" id="1.10.3210.10">
    <property type="entry name" value="Hypothetical protein af1432"/>
    <property type="match status" value="1"/>
</dbReference>
<dbReference type="SUPFAM" id="SSF109604">
    <property type="entry name" value="HD-domain/PDEase-like"/>
    <property type="match status" value="1"/>
</dbReference>
<sequence>MKERIYMSINRIKQFYLFATDKVKKEDIDFTKKYLDKNEINIFNSLSNADKKHSIRVAYDVFKICRKENKDLDITHRLVKVALLHDVGKGLCKLNIIDRSLLVILDSLSNGKIKKFSNIKKIDIYYNHAEKAYNILKNNGYDDNFLNLIKNHHSRNINIDDELRILMFCDDKN</sequence>
<comment type="caution">
    <text evidence="2">The sequence shown here is derived from an EMBL/GenBank/DDBJ whole genome shotgun (WGS) entry which is preliminary data.</text>
</comment>
<accession>A0ABP3UHJ5</accession>
<evidence type="ECO:0000313" key="2">
    <source>
        <dbReference type="EMBL" id="GAA0734391.1"/>
    </source>
</evidence>
<dbReference type="EMBL" id="BAAACG010000004">
    <property type="protein sequence ID" value="GAA0734391.1"/>
    <property type="molecule type" value="Genomic_DNA"/>
</dbReference>
<dbReference type="InterPro" id="IPR006674">
    <property type="entry name" value="HD_domain"/>
</dbReference>
<dbReference type="InterPro" id="IPR006675">
    <property type="entry name" value="HDIG_dom"/>
</dbReference>
<proteinExistence type="predicted"/>
<gene>
    <name evidence="2" type="ORF">GCM10008906_06460</name>
</gene>
<dbReference type="NCBIfam" id="TIGR00277">
    <property type="entry name" value="HDIG"/>
    <property type="match status" value="1"/>
</dbReference>
<feature type="domain" description="HD" evidence="1">
    <location>
        <begin position="52"/>
        <end position="170"/>
    </location>
</feature>
<dbReference type="Proteomes" id="UP001501510">
    <property type="component" value="Unassembled WGS sequence"/>
</dbReference>
<reference evidence="3" key="1">
    <citation type="journal article" date="2019" name="Int. J. Syst. Evol. Microbiol.">
        <title>The Global Catalogue of Microorganisms (GCM) 10K type strain sequencing project: providing services to taxonomists for standard genome sequencing and annotation.</title>
        <authorList>
            <consortium name="The Broad Institute Genomics Platform"/>
            <consortium name="The Broad Institute Genome Sequencing Center for Infectious Disease"/>
            <person name="Wu L."/>
            <person name="Ma J."/>
        </authorList>
    </citation>
    <scope>NUCLEOTIDE SEQUENCE [LARGE SCALE GENOMIC DNA]</scope>
    <source>
        <strain evidence="3">JCM 1407</strain>
    </source>
</reference>
<protein>
    <submittedName>
        <fullName evidence="2">HD domain-containing protein</fullName>
    </submittedName>
</protein>